<dbReference type="Pfam" id="PF00912">
    <property type="entry name" value="Transgly"/>
    <property type="match status" value="1"/>
</dbReference>
<dbReference type="InterPro" id="IPR050396">
    <property type="entry name" value="Glycosyltr_51/Transpeptidase"/>
</dbReference>
<evidence type="ECO:0000256" key="9">
    <source>
        <dbReference type="ARBA" id="ARBA00022645"/>
    </source>
</evidence>
<evidence type="ECO:0000256" key="20">
    <source>
        <dbReference type="ARBA" id="ARBA00023251"/>
    </source>
</evidence>
<evidence type="ECO:0000256" key="6">
    <source>
        <dbReference type="ARBA" id="ARBA00018638"/>
    </source>
</evidence>
<organism evidence="31 32">
    <name type="scientific">Allofranklinella schreckenbergeri</name>
    <dbReference type="NCBI Taxonomy" id="1076744"/>
    <lineage>
        <taxon>Bacteria</taxon>
        <taxon>Pseudomonadati</taxon>
        <taxon>Pseudomonadota</taxon>
        <taxon>Betaproteobacteria</taxon>
        <taxon>Burkholderiales</taxon>
        <taxon>Comamonadaceae</taxon>
        <taxon>Allofranklinella</taxon>
    </lineage>
</organism>
<dbReference type="Gene3D" id="3.40.710.10">
    <property type="entry name" value="DD-peptidase/beta-lactamase superfamily"/>
    <property type="match status" value="2"/>
</dbReference>
<evidence type="ECO:0000259" key="28">
    <source>
        <dbReference type="Pfam" id="PF00905"/>
    </source>
</evidence>
<dbReference type="GO" id="GO:0008955">
    <property type="term" value="F:peptidoglycan glycosyltransferase activity"/>
    <property type="evidence" value="ECO:0007669"/>
    <property type="project" value="UniProtKB-EC"/>
</dbReference>
<feature type="domain" description="Glycosyl transferase family 51" evidence="29">
    <location>
        <begin position="78"/>
        <end position="251"/>
    </location>
</feature>
<evidence type="ECO:0000256" key="15">
    <source>
        <dbReference type="ARBA" id="ARBA00022960"/>
    </source>
</evidence>
<dbReference type="InterPro" id="IPR023346">
    <property type="entry name" value="Lysozyme-like_dom_sf"/>
</dbReference>
<evidence type="ECO:0000256" key="11">
    <source>
        <dbReference type="ARBA" id="ARBA00022676"/>
    </source>
</evidence>
<keyword evidence="15" id="KW-0133">Cell shape</keyword>
<keyword evidence="11" id="KW-0328">Glycosyltransferase</keyword>
<feature type="domain" description="Penicillin-binding protein OB-like" evidence="30">
    <location>
        <begin position="340"/>
        <end position="444"/>
    </location>
</feature>
<evidence type="ECO:0000256" key="17">
    <source>
        <dbReference type="ARBA" id="ARBA00022984"/>
    </source>
</evidence>
<comment type="catalytic activity">
    <reaction evidence="25">
        <text>[GlcNAc-(1-&gt;4)-Mur2Ac(oyl-L-Ala-gamma-D-Glu-L-Lys-D-Ala-D-Ala)](n)-di-trans,octa-cis-undecaprenyl diphosphate + beta-D-GlcNAc-(1-&gt;4)-Mur2Ac(oyl-L-Ala-gamma-D-Glu-L-Lys-D-Ala-D-Ala)-di-trans,octa-cis-undecaprenyl diphosphate = [GlcNAc-(1-&gt;4)-Mur2Ac(oyl-L-Ala-gamma-D-Glu-L-Lys-D-Ala-D-Ala)](n+1)-di-trans,octa-cis-undecaprenyl diphosphate + di-trans,octa-cis-undecaprenyl diphosphate + H(+)</text>
        <dbReference type="Rhea" id="RHEA:23708"/>
        <dbReference type="Rhea" id="RHEA-COMP:9602"/>
        <dbReference type="Rhea" id="RHEA-COMP:9603"/>
        <dbReference type="ChEBI" id="CHEBI:15378"/>
        <dbReference type="ChEBI" id="CHEBI:58405"/>
        <dbReference type="ChEBI" id="CHEBI:60033"/>
        <dbReference type="ChEBI" id="CHEBI:78435"/>
        <dbReference type="EC" id="2.4.99.28"/>
    </reaction>
</comment>
<evidence type="ECO:0000256" key="22">
    <source>
        <dbReference type="ARBA" id="ARBA00023316"/>
    </source>
</evidence>
<evidence type="ECO:0000256" key="8">
    <source>
        <dbReference type="ARBA" id="ARBA00022519"/>
    </source>
</evidence>
<dbReference type="EC" id="3.4.16.4" evidence="5"/>
<evidence type="ECO:0000256" key="26">
    <source>
        <dbReference type="ARBA" id="ARBA00060592"/>
    </source>
</evidence>
<dbReference type="InterPro" id="IPR031376">
    <property type="entry name" value="PCB_OB"/>
</dbReference>
<dbReference type="PANTHER" id="PTHR32282:SF27">
    <property type="entry name" value="PENICILLIN-BINDING PROTEIN 1A"/>
    <property type="match status" value="1"/>
</dbReference>
<evidence type="ECO:0000256" key="13">
    <source>
        <dbReference type="ARBA" id="ARBA00022692"/>
    </source>
</evidence>
<evidence type="ECO:0000256" key="24">
    <source>
        <dbReference type="ARBA" id="ARBA00044770"/>
    </source>
</evidence>
<evidence type="ECO:0000256" key="1">
    <source>
        <dbReference type="ARBA" id="ARBA00004249"/>
    </source>
</evidence>
<dbReference type="UniPathway" id="UPA00219"/>
<keyword evidence="9" id="KW-0121">Carboxypeptidase</keyword>
<evidence type="ECO:0000256" key="2">
    <source>
        <dbReference type="ARBA" id="ARBA00004752"/>
    </source>
</evidence>
<dbReference type="Pfam" id="PF17092">
    <property type="entry name" value="PCB_OB"/>
    <property type="match status" value="1"/>
</dbReference>
<dbReference type="SUPFAM" id="SSF53955">
    <property type="entry name" value="Lysozyme-like"/>
    <property type="match status" value="1"/>
</dbReference>
<evidence type="ECO:0000256" key="19">
    <source>
        <dbReference type="ARBA" id="ARBA00023136"/>
    </source>
</evidence>
<proteinExistence type="inferred from homology"/>
<dbReference type="AlphaFoldDB" id="A0A3M6QWE0"/>
<dbReference type="GO" id="GO:0006508">
    <property type="term" value="P:proteolysis"/>
    <property type="evidence" value="ECO:0007669"/>
    <property type="project" value="UniProtKB-KW"/>
</dbReference>
<evidence type="ECO:0000256" key="23">
    <source>
        <dbReference type="ARBA" id="ARBA00034000"/>
    </source>
</evidence>
<keyword evidence="7" id="KW-1003">Cell membrane</keyword>
<keyword evidence="21" id="KW-0511">Multifunctional enzyme</keyword>
<comment type="subcellular location">
    <subcellularLocation>
        <location evidence="1">Cell inner membrane</location>
        <topology evidence="1">Single-pass type II membrane protein</topology>
    </subcellularLocation>
</comment>
<evidence type="ECO:0000259" key="29">
    <source>
        <dbReference type="Pfam" id="PF00912"/>
    </source>
</evidence>
<dbReference type="GO" id="GO:0005886">
    <property type="term" value="C:plasma membrane"/>
    <property type="evidence" value="ECO:0007669"/>
    <property type="project" value="UniProtKB-SubCell"/>
</dbReference>
<dbReference type="Gene3D" id="1.10.3810.10">
    <property type="entry name" value="Biosynthetic peptidoglycan transglycosylase-like"/>
    <property type="match status" value="1"/>
</dbReference>
<dbReference type="Pfam" id="PF00905">
    <property type="entry name" value="Transpeptidase"/>
    <property type="match status" value="1"/>
</dbReference>
<dbReference type="GO" id="GO:0030288">
    <property type="term" value="C:outer membrane-bounded periplasmic space"/>
    <property type="evidence" value="ECO:0007669"/>
    <property type="project" value="TreeGrafter"/>
</dbReference>
<protein>
    <recommendedName>
        <fullName evidence="6">Penicillin-binding protein 1A</fullName>
        <ecNumber evidence="24">2.4.99.28</ecNumber>
        <ecNumber evidence="5">3.4.16.4</ecNumber>
    </recommendedName>
</protein>
<evidence type="ECO:0000256" key="25">
    <source>
        <dbReference type="ARBA" id="ARBA00049902"/>
    </source>
</evidence>
<accession>A0A3M6QWE0</accession>
<dbReference type="EMBL" id="RDQK01000022">
    <property type="protein sequence ID" value="RMX07303.1"/>
    <property type="molecule type" value="Genomic_DNA"/>
</dbReference>
<evidence type="ECO:0000256" key="10">
    <source>
        <dbReference type="ARBA" id="ARBA00022670"/>
    </source>
</evidence>
<dbReference type="InterPro" id="IPR012338">
    <property type="entry name" value="Beta-lactam/transpept-like"/>
</dbReference>
<gene>
    <name evidence="31" type="ORF">EBQ24_09415</name>
</gene>
<evidence type="ECO:0000256" key="18">
    <source>
        <dbReference type="ARBA" id="ARBA00022989"/>
    </source>
</evidence>
<evidence type="ECO:0000256" key="12">
    <source>
        <dbReference type="ARBA" id="ARBA00022679"/>
    </source>
</evidence>
<keyword evidence="20" id="KW-0046">Antibiotic resistance</keyword>
<dbReference type="PANTHER" id="PTHR32282">
    <property type="entry name" value="BINDING PROTEIN TRANSPEPTIDASE, PUTATIVE-RELATED"/>
    <property type="match status" value="1"/>
</dbReference>
<dbReference type="GO" id="GO:0008360">
    <property type="term" value="P:regulation of cell shape"/>
    <property type="evidence" value="ECO:0007669"/>
    <property type="project" value="UniProtKB-KW"/>
</dbReference>
<dbReference type="Proteomes" id="UP000281171">
    <property type="component" value="Unassembled WGS sequence"/>
</dbReference>
<evidence type="ECO:0000256" key="3">
    <source>
        <dbReference type="ARBA" id="ARBA00007090"/>
    </source>
</evidence>
<comment type="similarity">
    <text evidence="4">In the N-terminal section; belongs to the glycosyltransferase 51 family.</text>
</comment>
<dbReference type="InterPro" id="IPR001460">
    <property type="entry name" value="PCN-bd_Tpept"/>
</dbReference>
<comment type="catalytic activity">
    <reaction evidence="23">
        <text>Preferential cleavage: (Ac)2-L-Lys-D-Ala-|-D-Ala. Also transpeptidation of peptidyl-alanyl moieties that are N-acyl substituents of D-alanine.</text>
        <dbReference type="EC" id="3.4.16.4"/>
    </reaction>
</comment>
<dbReference type="InterPro" id="IPR001264">
    <property type="entry name" value="Glyco_trans_51"/>
</dbReference>
<feature type="transmembrane region" description="Helical" evidence="27">
    <location>
        <begin position="26"/>
        <end position="53"/>
    </location>
</feature>
<reference evidence="31 32" key="1">
    <citation type="submission" date="2018-10" db="EMBL/GenBank/DDBJ databases">
        <title>Comamonadaceae CDC group NO-1 genome sequencing and assembly.</title>
        <authorList>
            <person name="Bernier A.-M."/>
            <person name="Bernard K."/>
        </authorList>
    </citation>
    <scope>NUCLEOTIDE SEQUENCE [LARGE SCALE GENOMIC DNA]</scope>
    <source>
        <strain evidence="31 32">NML180581</strain>
    </source>
</reference>
<evidence type="ECO:0000259" key="30">
    <source>
        <dbReference type="Pfam" id="PF17092"/>
    </source>
</evidence>
<dbReference type="GO" id="GO:0046677">
    <property type="term" value="P:response to antibiotic"/>
    <property type="evidence" value="ECO:0007669"/>
    <property type="project" value="UniProtKB-KW"/>
</dbReference>
<evidence type="ECO:0000256" key="7">
    <source>
        <dbReference type="ARBA" id="ARBA00022475"/>
    </source>
</evidence>
<comment type="similarity">
    <text evidence="3">In the C-terminal section; belongs to the transpeptidase family.</text>
</comment>
<keyword evidence="22" id="KW-0961">Cell wall biogenesis/degradation</keyword>
<dbReference type="SUPFAM" id="SSF56601">
    <property type="entry name" value="beta-lactamase/transpeptidase-like"/>
    <property type="match status" value="1"/>
</dbReference>
<comment type="caution">
    <text evidence="31">The sequence shown here is derived from an EMBL/GenBank/DDBJ whole genome shotgun (WGS) entry which is preliminary data.</text>
</comment>
<keyword evidence="18 27" id="KW-1133">Transmembrane helix</keyword>
<keyword evidence="13 27" id="KW-0812">Transmembrane</keyword>
<evidence type="ECO:0000256" key="4">
    <source>
        <dbReference type="ARBA" id="ARBA00007739"/>
    </source>
</evidence>
<dbReference type="GO" id="GO:0071555">
    <property type="term" value="P:cell wall organization"/>
    <property type="evidence" value="ECO:0007669"/>
    <property type="project" value="UniProtKB-KW"/>
</dbReference>
<evidence type="ECO:0000256" key="16">
    <source>
        <dbReference type="ARBA" id="ARBA00022968"/>
    </source>
</evidence>
<feature type="domain" description="Penicillin-binding protein transpeptidase" evidence="28">
    <location>
        <begin position="446"/>
        <end position="714"/>
    </location>
</feature>
<keyword evidence="19 27" id="KW-0472">Membrane</keyword>
<evidence type="ECO:0000256" key="21">
    <source>
        <dbReference type="ARBA" id="ARBA00023268"/>
    </source>
</evidence>
<name>A0A3M6QWE0_9BURK</name>
<evidence type="ECO:0000313" key="32">
    <source>
        <dbReference type="Proteomes" id="UP000281171"/>
    </source>
</evidence>
<evidence type="ECO:0000313" key="31">
    <source>
        <dbReference type="EMBL" id="RMX07303.1"/>
    </source>
</evidence>
<keyword evidence="8" id="KW-0997">Cell inner membrane</keyword>
<comment type="pathway">
    <text evidence="26">Glycan biosynthesis.</text>
</comment>
<sequence>MANNTSVDSRGDHSQPRKRSPLIVRVFGWCLGLMIAGAVAAVAVAVVVVATIYPKLPDVSDLADYRPKLPLRVYSAEGALIGEFGEERRKLTPIEDIPDVMKNAILAAEDARFFQHNGIDYRGIIRAALANLRDLRSQGASTISMQVARNMYLSPERTFTRKLYEVLLTMKLEHMLSKNEILEIYMNQIFLGNRAYGFSAAAETYFGKPLKEISIAEAAMLAGLPVAPSEFNPIRRPERARIRQLHIINRMVENGFITADEAVQARKEAKAMNVRRTLDNFPVRAEYVAEMVRKSMFERYGEEAYTRGLNVYTTIQLSDQEAAYKALRTGIMNYEKRQHYRGPENFVNLPDDPEKREAVIDNALSAHPDNGEIFSAVVLKANRQKVEVVRADGSRLEITGLGLRPVQSGLAEKAPANIKIRPGAIVRIMQTAKGEWEITQLPEVEGAFVAMEPATGAIRALVGGFDFNNRKFNHVTQAWRQPGSAFKPFIYSAALEKGYMPATLIADTPMYFGSSVTGGKPWEPRNYDRRFEGPITMRTALARSRNIPTVRLIQTVGAKNAQQWVTRFGFDAQRVQPVLPMALGAVEVTPLQMVAAYSIFANGGHRVEPWLIERVTDHRGRVLSHTQPSPLDETPQAIDPRNAFITSSLLQEVTRSGTGAKARAALKRPDIYGKTGTTNDAHDAWFAGFQPSMAAVAWVGYDNPRDLGSKETGGGLALPIWVQFMQHALKDTPVSELKAPKGVSREGSDWAYNEFTRGRGVASLGMESYYAESNASSAGSYTPPTSAERAQILDLFQN</sequence>
<evidence type="ECO:0000256" key="5">
    <source>
        <dbReference type="ARBA" id="ARBA00012448"/>
    </source>
</evidence>
<keyword evidence="14" id="KW-0378">Hydrolase</keyword>
<dbReference type="GO" id="GO:0009002">
    <property type="term" value="F:serine-type D-Ala-D-Ala carboxypeptidase activity"/>
    <property type="evidence" value="ECO:0007669"/>
    <property type="project" value="UniProtKB-EC"/>
</dbReference>
<dbReference type="GO" id="GO:0009252">
    <property type="term" value="P:peptidoglycan biosynthetic process"/>
    <property type="evidence" value="ECO:0007669"/>
    <property type="project" value="UniProtKB-UniPathway"/>
</dbReference>
<keyword evidence="17" id="KW-0573">Peptidoglycan synthesis</keyword>
<keyword evidence="10" id="KW-0645">Protease</keyword>
<dbReference type="GO" id="GO:0008658">
    <property type="term" value="F:penicillin binding"/>
    <property type="evidence" value="ECO:0007669"/>
    <property type="project" value="InterPro"/>
</dbReference>
<keyword evidence="16" id="KW-0735">Signal-anchor</keyword>
<dbReference type="NCBIfam" id="TIGR02074">
    <property type="entry name" value="PBP_1a_fam"/>
    <property type="match status" value="1"/>
</dbReference>
<dbReference type="EC" id="2.4.99.28" evidence="24"/>
<dbReference type="InterPro" id="IPR036950">
    <property type="entry name" value="PBP_transglycosylase"/>
</dbReference>
<dbReference type="FunFam" id="1.10.3810.10:FF:000003">
    <property type="entry name" value="Penicillin-binding protein 1a"/>
    <property type="match status" value="1"/>
</dbReference>
<keyword evidence="12" id="KW-0808">Transferase</keyword>
<evidence type="ECO:0000256" key="14">
    <source>
        <dbReference type="ARBA" id="ARBA00022801"/>
    </source>
</evidence>
<comment type="pathway">
    <text evidence="2">Cell wall biogenesis; peptidoglycan biosynthesis.</text>
</comment>
<evidence type="ECO:0000256" key="27">
    <source>
        <dbReference type="SAM" id="Phobius"/>
    </source>
</evidence>